<dbReference type="InterPro" id="IPR000891">
    <property type="entry name" value="PYR_CT"/>
</dbReference>
<keyword evidence="4" id="KW-0312">Gluconeogenesis</keyword>
<keyword evidence="9 11" id="KW-0092">Biotin</keyword>
<evidence type="ECO:0000313" key="20">
    <source>
        <dbReference type="EMBL" id="PZM09856.1"/>
    </source>
</evidence>
<feature type="binding site" evidence="13">
    <location>
        <position position="881"/>
    </location>
    <ligand>
        <name>substrate</name>
    </ligand>
</feature>
<dbReference type="SUPFAM" id="SSF51569">
    <property type="entry name" value="Aldolase"/>
    <property type="match status" value="1"/>
</dbReference>
<dbReference type="Pfam" id="PF00364">
    <property type="entry name" value="Biotin_lipoyl"/>
    <property type="match status" value="1"/>
</dbReference>
<feature type="modified residue" description="N6-carboxylysine" evidence="15">
    <location>
        <position position="717"/>
    </location>
</feature>
<accession>A0A2W4E2C7</accession>
<dbReference type="SMART" id="SM00878">
    <property type="entry name" value="Biotin_carb_C"/>
    <property type="match status" value="1"/>
</dbReference>
<dbReference type="InterPro" id="IPR011764">
    <property type="entry name" value="Biotin_carboxylation_dom"/>
</dbReference>
<dbReference type="InterPro" id="IPR005482">
    <property type="entry name" value="Biotin_COase_C"/>
</dbReference>
<dbReference type="EC" id="6.4.1.1" evidence="3 11"/>
<dbReference type="PROSITE" id="PS50968">
    <property type="entry name" value="BIOTINYL_LIPOYL"/>
    <property type="match status" value="1"/>
</dbReference>
<dbReference type="OrthoDB" id="9763189at2"/>
<dbReference type="Proteomes" id="UP000248925">
    <property type="component" value="Unassembled WGS sequence"/>
</dbReference>
<dbReference type="GO" id="GO:0005524">
    <property type="term" value="F:ATP binding"/>
    <property type="evidence" value="ECO:0007669"/>
    <property type="project" value="UniProtKB-UniRule"/>
</dbReference>
<dbReference type="GO" id="GO:0006094">
    <property type="term" value="P:gluconeogenesis"/>
    <property type="evidence" value="ECO:0007669"/>
    <property type="project" value="UniProtKB-UniPathway"/>
</dbReference>
<feature type="binding site" description="via carbamate group" evidence="14">
    <location>
        <position position="717"/>
    </location>
    <ligand>
        <name>Mn(2+)</name>
        <dbReference type="ChEBI" id="CHEBI:29035"/>
    </ligand>
</feature>
<feature type="binding site" evidence="14">
    <location>
        <position position="746"/>
    </location>
    <ligand>
        <name>Mn(2+)</name>
        <dbReference type="ChEBI" id="CHEBI:29035"/>
    </ligand>
</feature>
<sequence length="1153" mass="126460">MPISKILVANRSEIAIRVFRAANELGIKTVAIWAEEDKLALHRFKADESYQVGRGPHLARDLGPIESYLSIDEVIRVAKLSGADAIHPGYGLLSESPEFVDACKEAGIIFIGPKGDTMRQLGNKVAARNLAISVGVPVVPATDPLPDDMAVVAKMAEEIGYPVMLKASWGGGGRGMRAIRDPKDLAKEVTEAKREAMAAFGKDEVYLEKLVERARHVESQILGDTHGNVVHLFERDCSIQRRNQKVVERAPAPYLSDAQRQELAAYSLKIAGATDYIGAGTVEYLMDADTGKFYFIEVNPRIQVEHTVTEVVTGIDIVKAQIHILDGHAIGTPGSGVPEQKDIRLNGHALQCRITTEDPEHNFIPDYGRITAYRSAAGFGIRLDGGTAYSGAIITRFYDPLLVKVTAWAPTPEEVISRMDRALREFRIRGVATNLTFLEAIITHPKFLDNTYTTRFIDTTPELFQQVKRQDRATKLLTYLADVTVNGHPEARGRPAPSSKIAEPVLPYIDSKIPDGTKQRLDKLGPKKFGEWMRNEKRVLVTDTTMRDGHQSLLATRMRTYDIAQVAGTYARALPQLLSLECWGGATFDVSMRFLTEDPWERLSQIREGAPNLLLQMLLRGANGVGYTNYPDNVVKYFVRQAAKGGIDLFRVFDCLNWVENMRVSMDAVIEENKLCEAAICYTGDILNSARPKYDLKYYTDLAVELEKAGAHIIALKDMAGLLKPAAAKILFKALREATSLPIHFHTHDTSGIAAATVLAAVDAGVDAVDAAMDALSGNTSQPCLGSIVEALSRTERDPGLDPEWIRRISFYWEAVRHQYTAFESDLKGPASEVYLHEMPGGQFTNLKEQARSLGLESRWHEVAQAYADANQMFGDIVKVTPSSKVVGDMALMMVSQDLTVADVVSPEREVSFPESVVSMLKGDLGQPPSGWPKALQKKALKGEKPYTVRPGSLLAEADLDAERLEIETKLERKVDDFEFASYLMYPKVFTDFAFAADTYGPVSALPTLAYFYGLPEGGELFAEIEKGKTLVVVNQAMTATDDKGMVTVFFELNGQPRRIKVPDRAHGAAGGAVRRKAETGNAAQVGAPMPGVISRVFVSAGQVIKAGDVLVSIEAMKMETALHAEKDGTISEVLVLAGDQIDAKDLLVVYSA</sequence>
<dbReference type="InterPro" id="IPR011053">
    <property type="entry name" value="Single_hybrid_motif"/>
</dbReference>
<evidence type="ECO:0000256" key="8">
    <source>
        <dbReference type="ARBA" id="ARBA00022840"/>
    </source>
</evidence>
<dbReference type="GO" id="GO:0046872">
    <property type="term" value="F:metal ion binding"/>
    <property type="evidence" value="ECO:0007669"/>
    <property type="project" value="UniProtKB-KW"/>
</dbReference>
<evidence type="ECO:0000256" key="6">
    <source>
        <dbReference type="ARBA" id="ARBA00022723"/>
    </source>
</evidence>
<dbReference type="SUPFAM" id="SSF51230">
    <property type="entry name" value="Single hybrid motif"/>
    <property type="match status" value="1"/>
</dbReference>
<dbReference type="NCBIfam" id="NF006761">
    <property type="entry name" value="PRK09282.1"/>
    <property type="match status" value="1"/>
</dbReference>
<dbReference type="UniPathway" id="UPA00138"/>
<evidence type="ECO:0000256" key="7">
    <source>
        <dbReference type="ARBA" id="ARBA00022741"/>
    </source>
</evidence>
<feature type="active site" evidence="12">
    <location>
        <position position="301"/>
    </location>
</feature>
<dbReference type="FunFam" id="3.40.50.20:FF:000010">
    <property type="entry name" value="Propionyl-CoA carboxylase subunit alpha"/>
    <property type="match status" value="1"/>
</dbReference>
<dbReference type="Pfam" id="PF02436">
    <property type="entry name" value="PYC_OADA"/>
    <property type="match status" value="1"/>
</dbReference>
<comment type="catalytic activity">
    <reaction evidence="11">
        <text>hydrogencarbonate + pyruvate + ATP = oxaloacetate + ADP + phosphate + H(+)</text>
        <dbReference type="Rhea" id="RHEA:20844"/>
        <dbReference type="ChEBI" id="CHEBI:15361"/>
        <dbReference type="ChEBI" id="CHEBI:15378"/>
        <dbReference type="ChEBI" id="CHEBI:16452"/>
        <dbReference type="ChEBI" id="CHEBI:17544"/>
        <dbReference type="ChEBI" id="CHEBI:30616"/>
        <dbReference type="ChEBI" id="CHEBI:43474"/>
        <dbReference type="ChEBI" id="CHEBI:456216"/>
        <dbReference type="EC" id="6.4.1.1"/>
    </reaction>
</comment>
<dbReference type="GO" id="GO:0004736">
    <property type="term" value="F:pyruvate carboxylase activity"/>
    <property type="evidence" value="ECO:0007669"/>
    <property type="project" value="UniProtKB-EC"/>
</dbReference>
<comment type="caution">
    <text evidence="20">The sequence shown here is derived from an EMBL/GenBank/DDBJ whole genome shotgun (WGS) entry which is preliminary data.</text>
</comment>
<feature type="binding site" evidence="13">
    <location>
        <position position="620"/>
    </location>
    <ligand>
        <name>substrate</name>
    </ligand>
</feature>
<dbReference type="PANTHER" id="PTHR43778">
    <property type="entry name" value="PYRUVATE CARBOXYLASE"/>
    <property type="match status" value="1"/>
</dbReference>
<evidence type="ECO:0000256" key="9">
    <source>
        <dbReference type="ARBA" id="ARBA00023267"/>
    </source>
</evidence>
<keyword evidence="6 14" id="KW-0479">Metal-binding</keyword>
<dbReference type="InterPro" id="IPR011054">
    <property type="entry name" value="Rudment_hybrid_motif"/>
</dbReference>
<dbReference type="InterPro" id="IPR001882">
    <property type="entry name" value="Biotin_BS"/>
</dbReference>
<dbReference type="PIRSF" id="PIRSF001594">
    <property type="entry name" value="Pyruv_carbox"/>
    <property type="match status" value="1"/>
</dbReference>
<dbReference type="InterPro" id="IPR013785">
    <property type="entry name" value="Aldolase_TIM"/>
</dbReference>
<dbReference type="SUPFAM" id="SSF52440">
    <property type="entry name" value="PreATP-grasp domain"/>
    <property type="match status" value="1"/>
</dbReference>
<feature type="binding site" evidence="13">
    <location>
        <position position="208"/>
    </location>
    <ligand>
        <name>ATP</name>
        <dbReference type="ChEBI" id="CHEBI:30616"/>
    </ligand>
</feature>
<gene>
    <name evidence="20" type="primary">pyc</name>
    <name evidence="20" type="ORF">CPY51_25860</name>
</gene>
<dbReference type="FunFam" id="2.40.50.100:FF:000003">
    <property type="entry name" value="Acetyl-CoA carboxylase biotin carboxyl carrier protein"/>
    <property type="match status" value="1"/>
</dbReference>
<evidence type="ECO:0000256" key="15">
    <source>
        <dbReference type="PIRSR" id="PIRSR001594-4"/>
    </source>
</evidence>
<dbReference type="Gene3D" id="3.20.20.70">
    <property type="entry name" value="Aldolase class I"/>
    <property type="match status" value="1"/>
</dbReference>
<dbReference type="FunFam" id="3.20.20.70:FF:000033">
    <property type="entry name" value="Pyruvate carboxylase"/>
    <property type="match status" value="1"/>
</dbReference>
<dbReference type="Gene3D" id="3.30.470.20">
    <property type="entry name" value="ATP-grasp fold, B domain"/>
    <property type="match status" value="1"/>
</dbReference>
<evidence type="ECO:0000256" key="3">
    <source>
        <dbReference type="ARBA" id="ARBA00013057"/>
    </source>
</evidence>
<dbReference type="Pfam" id="PF00289">
    <property type="entry name" value="Biotin_carb_N"/>
    <property type="match status" value="1"/>
</dbReference>
<name>A0A2W4E2C7_9HYPH</name>
<dbReference type="InterPro" id="IPR011761">
    <property type="entry name" value="ATP-grasp"/>
</dbReference>
<dbReference type="PROSITE" id="PS00867">
    <property type="entry name" value="CPSASE_2"/>
    <property type="match status" value="1"/>
</dbReference>
<dbReference type="SUPFAM" id="SSF51246">
    <property type="entry name" value="Rudiment single hybrid motif"/>
    <property type="match status" value="1"/>
</dbReference>
<reference evidence="20 21" key="1">
    <citation type="journal article" date="2018" name="Sci. Rep.">
        <title>Rhizobium tumorigenes sp. nov., a novel plant tumorigenic bacterium isolated from cane gall tumors on thornless blackberry.</title>
        <authorList>
            <person name="Kuzmanovi N."/>
            <person name="Smalla K."/>
            <person name="Gronow S."/>
            <person name="PuBawska J."/>
        </authorList>
    </citation>
    <scope>NUCLEOTIDE SEQUENCE [LARGE SCALE GENOMIC DNA]</scope>
    <source>
        <strain evidence="20 21">CCBAU 85046</strain>
    </source>
</reference>
<dbReference type="PANTHER" id="PTHR43778:SF2">
    <property type="entry name" value="PYRUVATE CARBOXYLASE, MITOCHONDRIAL"/>
    <property type="match status" value="1"/>
</dbReference>
<dbReference type="EMBL" id="PCDP01000059">
    <property type="protein sequence ID" value="PZM09856.1"/>
    <property type="molecule type" value="Genomic_DNA"/>
</dbReference>
<evidence type="ECO:0000259" key="16">
    <source>
        <dbReference type="PROSITE" id="PS50968"/>
    </source>
</evidence>
<feature type="binding site" evidence="13">
    <location>
        <position position="124"/>
    </location>
    <ligand>
        <name>ATP</name>
        <dbReference type="ChEBI" id="CHEBI:30616"/>
    </ligand>
</feature>
<dbReference type="PROSITE" id="PS50979">
    <property type="entry name" value="BC"/>
    <property type="match status" value="1"/>
</dbReference>
<keyword evidence="21" id="KW-1185">Reference proteome</keyword>
<feature type="domain" description="ATP-grasp" evidence="17">
    <location>
        <begin position="128"/>
        <end position="326"/>
    </location>
</feature>
<dbReference type="RefSeq" id="WP_111163081.1">
    <property type="nucleotide sequence ID" value="NZ_PCDP01000059.1"/>
</dbReference>
<dbReference type="InterPro" id="IPR016185">
    <property type="entry name" value="PreATP-grasp_dom_sf"/>
</dbReference>
<evidence type="ECO:0000313" key="21">
    <source>
        <dbReference type="Proteomes" id="UP000248925"/>
    </source>
</evidence>
<evidence type="ECO:0000256" key="1">
    <source>
        <dbReference type="ARBA" id="ARBA00001953"/>
    </source>
</evidence>
<evidence type="ECO:0000256" key="11">
    <source>
        <dbReference type="PIRNR" id="PIRNR001594"/>
    </source>
</evidence>
<dbReference type="PROSITE" id="PS00866">
    <property type="entry name" value="CPSASE_1"/>
    <property type="match status" value="1"/>
</dbReference>
<feature type="binding site" evidence="14">
    <location>
        <position position="748"/>
    </location>
    <ligand>
        <name>Mn(2+)</name>
        <dbReference type="ChEBI" id="CHEBI:29035"/>
    </ligand>
</feature>
<dbReference type="InterPro" id="IPR000089">
    <property type="entry name" value="Biotin_lipoyl"/>
</dbReference>
<evidence type="ECO:0000256" key="10">
    <source>
        <dbReference type="ARBA" id="ARBA00023268"/>
    </source>
</evidence>
<dbReference type="Pfam" id="PF00682">
    <property type="entry name" value="HMGL-like"/>
    <property type="match status" value="1"/>
</dbReference>
<evidence type="ECO:0000259" key="19">
    <source>
        <dbReference type="PROSITE" id="PS50991"/>
    </source>
</evidence>
<dbReference type="Gene3D" id="2.40.50.100">
    <property type="match status" value="1"/>
</dbReference>
<dbReference type="CDD" id="cd06850">
    <property type="entry name" value="biotinyl_domain"/>
    <property type="match status" value="1"/>
</dbReference>
<keyword evidence="8 11" id="KW-0067">ATP-binding</keyword>
<dbReference type="Gene3D" id="3.10.600.10">
    <property type="entry name" value="pyruvate carboxylase f1077a mutant domain"/>
    <property type="match status" value="2"/>
</dbReference>
<keyword evidence="10" id="KW-0511">Multifunctional enzyme</keyword>
<dbReference type="InterPro" id="IPR003379">
    <property type="entry name" value="Carboxylase_cons_dom"/>
</dbReference>
<dbReference type="GO" id="GO:0005737">
    <property type="term" value="C:cytoplasm"/>
    <property type="evidence" value="ECO:0007669"/>
    <property type="project" value="TreeGrafter"/>
</dbReference>
<dbReference type="InterPro" id="IPR055268">
    <property type="entry name" value="PCB-like"/>
</dbReference>
<dbReference type="CDD" id="cd07937">
    <property type="entry name" value="DRE_TIM_PC_TC_5S"/>
    <property type="match status" value="1"/>
</dbReference>
<evidence type="ECO:0000259" key="18">
    <source>
        <dbReference type="PROSITE" id="PS50979"/>
    </source>
</evidence>
<evidence type="ECO:0000256" key="5">
    <source>
        <dbReference type="ARBA" id="ARBA00022598"/>
    </source>
</evidence>
<dbReference type="SUPFAM" id="SSF89000">
    <property type="entry name" value="post-HMGL domain-like"/>
    <property type="match status" value="1"/>
</dbReference>
<dbReference type="InterPro" id="IPR005930">
    <property type="entry name" value="Pyruv_COase"/>
</dbReference>
<evidence type="ECO:0000256" key="14">
    <source>
        <dbReference type="PIRSR" id="PIRSR001594-3"/>
    </source>
</evidence>
<feature type="modified residue" description="N6-biotinyllysine" evidence="15">
    <location>
        <position position="1118"/>
    </location>
</feature>
<dbReference type="NCBIfam" id="TIGR01235">
    <property type="entry name" value="pyruv_carbox"/>
    <property type="match status" value="1"/>
</dbReference>
<feature type="binding site" evidence="14">
    <location>
        <position position="548"/>
    </location>
    <ligand>
        <name>Mn(2+)</name>
        <dbReference type="ChEBI" id="CHEBI:29035"/>
    </ligand>
</feature>
<feature type="domain" description="Biotin carboxylation" evidence="18">
    <location>
        <begin position="2"/>
        <end position="462"/>
    </location>
</feature>
<evidence type="ECO:0000256" key="12">
    <source>
        <dbReference type="PIRSR" id="PIRSR001594-1"/>
    </source>
</evidence>
<dbReference type="FunFam" id="3.30.1490.20:FF:000018">
    <property type="entry name" value="Biotin carboxylase"/>
    <property type="match status" value="1"/>
</dbReference>
<dbReference type="PROSITE" id="PS00188">
    <property type="entry name" value="BIOTIN"/>
    <property type="match status" value="1"/>
</dbReference>
<dbReference type="InterPro" id="IPR005479">
    <property type="entry name" value="CPAse_ATP-bd"/>
</dbReference>
<dbReference type="Pfam" id="PF02786">
    <property type="entry name" value="CPSase_L_D2"/>
    <property type="match status" value="1"/>
</dbReference>
<keyword evidence="5 11" id="KW-0436">Ligase</keyword>
<evidence type="ECO:0000256" key="13">
    <source>
        <dbReference type="PIRSR" id="PIRSR001594-2"/>
    </source>
</evidence>
<dbReference type="PROSITE" id="PS50991">
    <property type="entry name" value="PYR_CT"/>
    <property type="match status" value="1"/>
</dbReference>
<comment type="function">
    <text evidence="11">Catalyzes a 2-step reaction, involving the ATP-dependent carboxylation of the covalently attached biotin in the first step and the transfer of the carboxyl group to pyruvate in the second.</text>
</comment>
<comment type="cofactor">
    <cofactor evidence="1 11">
        <name>biotin</name>
        <dbReference type="ChEBI" id="CHEBI:57586"/>
    </cofactor>
</comment>
<feature type="domain" description="Lipoyl-binding" evidence="16">
    <location>
        <begin position="1077"/>
        <end position="1152"/>
    </location>
</feature>
<protein>
    <recommendedName>
        <fullName evidence="3 11">Pyruvate carboxylase</fullName>
        <ecNumber evidence="3 11">6.4.1.1</ecNumber>
    </recommendedName>
</protein>
<evidence type="ECO:0000259" key="17">
    <source>
        <dbReference type="PROSITE" id="PS50975"/>
    </source>
</evidence>
<feature type="domain" description="Pyruvate carboxyltransferase" evidence="19">
    <location>
        <begin position="539"/>
        <end position="807"/>
    </location>
</feature>
<dbReference type="PROSITE" id="PS50975">
    <property type="entry name" value="ATP_GRASP"/>
    <property type="match status" value="1"/>
</dbReference>
<dbReference type="InterPro" id="IPR005481">
    <property type="entry name" value="BC-like_N"/>
</dbReference>
<dbReference type="NCBIfam" id="NF009554">
    <property type="entry name" value="PRK12999.1"/>
    <property type="match status" value="1"/>
</dbReference>
<dbReference type="SUPFAM" id="SSF56059">
    <property type="entry name" value="Glutathione synthetase ATP-binding domain-like"/>
    <property type="match status" value="1"/>
</dbReference>
<keyword evidence="20" id="KW-0670">Pyruvate</keyword>
<evidence type="ECO:0000256" key="4">
    <source>
        <dbReference type="ARBA" id="ARBA00022432"/>
    </source>
</evidence>
<dbReference type="Pfam" id="PF02785">
    <property type="entry name" value="Biotin_carb_C"/>
    <property type="match status" value="1"/>
</dbReference>
<dbReference type="AlphaFoldDB" id="A0A2W4E2C7"/>
<comment type="pathway">
    <text evidence="2">Carbohydrate biosynthesis; gluconeogenesis.</text>
</comment>
<evidence type="ECO:0000256" key="2">
    <source>
        <dbReference type="ARBA" id="ARBA00004742"/>
    </source>
</evidence>
<organism evidence="20 21">
    <name type="scientific">Rhizobium tubonense</name>
    <dbReference type="NCBI Taxonomy" id="484088"/>
    <lineage>
        <taxon>Bacteria</taxon>
        <taxon>Pseudomonadati</taxon>
        <taxon>Pseudomonadota</taxon>
        <taxon>Alphaproteobacteria</taxon>
        <taxon>Hyphomicrobiales</taxon>
        <taxon>Rhizobiaceae</taxon>
        <taxon>Rhizobium/Agrobacterium group</taxon>
        <taxon>Rhizobium</taxon>
    </lineage>
</organism>
<proteinExistence type="predicted"/>
<keyword evidence="7 11" id="KW-0547">Nucleotide-binding</keyword>